<evidence type="ECO:0000256" key="1">
    <source>
        <dbReference type="SAM" id="Phobius"/>
    </source>
</evidence>
<sequence>MWKHGIGVAVAAAATTTALAAAASAAGVSFADSTGESIPVPGFATVTLFLVAIGVGIAAVMARVARRPRSTFIRTAVALVALSFVPDATFGFDVASALTLMTLHVVAAAIVVPVIAGRLVEKRR</sequence>
<organism evidence="3 4">
    <name type="scientific">Nocardioides humilatus</name>
    <dbReference type="NCBI Taxonomy" id="2607660"/>
    <lineage>
        <taxon>Bacteria</taxon>
        <taxon>Bacillati</taxon>
        <taxon>Actinomycetota</taxon>
        <taxon>Actinomycetes</taxon>
        <taxon>Propionibacteriales</taxon>
        <taxon>Nocardioidaceae</taxon>
        <taxon>Nocardioides</taxon>
    </lineage>
</organism>
<keyword evidence="1" id="KW-1133">Transmembrane helix</keyword>
<keyword evidence="1" id="KW-0812">Transmembrane</keyword>
<proteinExistence type="predicted"/>
<reference evidence="3 4" key="1">
    <citation type="submission" date="2019-09" db="EMBL/GenBank/DDBJ databases">
        <title>Nocardioides panacisoli sp. nov., isolated from the soil of a ginseng field.</title>
        <authorList>
            <person name="Cho C."/>
        </authorList>
    </citation>
    <scope>NUCLEOTIDE SEQUENCE [LARGE SCALE GENOMIC DNA]</scope>
    <source>
        <strain evidence="3 4">BN130099</strain>
    </source>
</reference>
<dbReference type="InterPro" id="IPR045713">
    <property type="entry name" value="DUF6069"/>
</dbReference>
<name>A0A5B1L4V9_9ACTN</name>
<protein>
    <submittedName>
        <fullName evidence="3">Cell envelope biogenesis protein OmpA</fullName>
    </submittedName>
</protein>
<dbReference type="EMBL" id="VUJV01000009">
    <property type="protein sequence ID" value="KAA1415534.1"/>
    <property type="molecule type" value="Genomic_DNA"/>
</dbReference>
<keyword evidence="1" id="KW-0472">Membrane</keyword>
<feature type="signal peptide" evidence="2">
    <location>
        <begin position="1"/>
        <end position="20"/>
    </location>
</feature>
<accession>A0A5B1L4V9</accession>
<feature type="chain" id="PRO_5038362273" evidence="2">
    <location>
        <begin position="21"/>
        <end position="124"/>
    </location>
</feature>
<feature type="transmembrane region" description="Helical" evidence="1">
    <location>
        <begin position="41"/>
        <end position="60"/>
    </location>
</feature>
<gene>
    <name evidence="3" type="ORF">F0U44_20780</name>
</gene>
<reference evidence="3 4" key="2">
    <citation type="submission" date="2019-09" db="EMBL/GenBank/DDBJ databases">
        <authorList>
            <person name="Jin C."/>
        </authorList>
    </citation>
    <scope>NUCLEOTIDE SEQUENCE [LARGE SCALE GENOMIC DNA]</scope>
    <source>
        <strain evidence="3 4">BN130099</strain>
    </source>
</reference>
<feature type="transmembrane region" description="Helical" evidence="1">
    <location>
        <begin position="72"/>
        <end position="92"/>
    </location>
</feature>
<keyword evidence="4" id="KW-1185">Reference proteome</keyword>
<dbReference type="Proteomes" id="UP000325003">
    <property type="component" value="Unassembled WGS sequence"/>
</dbReference>
<keyword evidence="2" id="KW-0732">Signal</keyword>
<evidence type="ECO:0000313" key="3">
    <source>
        <dbReference type="EMBL" id="KAA1415534.1"/>
    </source>
</evidence>
<dbReference type="AlphaFoldDB" id="A0A5B1L4V9"/>
<evidence type="ECO:0000313" key="4">
    <source>
        <dbReference type="Proteomes" id="UP000325003"/>
    </source>
</evidence>
<feature type="transmembrane region" description="Helical" evidence="1">
    <location>
        <begin position="98"/>
        <end position="120"/>
    </location>
</feature>
<comment type="caution">
    <text evidence="3">The sequence shown here is derived from an EMBL/GenBank/DDBJ whole genome shotgun (WGS) entry which is preliminary data.</text>
</comment>
<dbReference type="Pfam" id="PF19545">
    <property type="entry name" value="DUF6069"/>
    <property type="match status" value="1"/>
</dbReference>
<evidence type="ECO:0000256" key="2">
    <source>
        <dbReference type="SAM" id="SignalP"/>
    </source>
</evidence>